<dbReference type="GO" id="GO:0030655">
    <property type="term" value="P:beta-lactam antibiotic catabolic process"/>
    <property type="evidence" value="ECO:0007669"/>
    <property type="project" value="InterPro"/>
</dbReference>
<dbReference type="EMBL" id="CP002536">
    <property type="protein sequence ID" value="ADY26354.1"/>
    <property type="molecule type" value="Genomic_DNA"/>
</dbReference>
<dbReference type="GO" id="GO:0008800">
    <property type="term" value="F:beta-lactamase activity"/>
    <property type="evidence" value="ECO:0007669"/>
    <property type="project" value="InterPro"/>
</dbReference>
<evidence type="ECO:0000313" key="4">
    <source>
        <dbReference type="Proteomes" id="UP000007718"/>
    </source>
</evidence>
<dbReference type="OrthoDB" id="57465at2"/>
<dbReference type="STRING" id="693977.Deipr_1203"/>
<dbReference type="HOGENOM" id="CLU_053297_0_0_0"/>
<dbReference type="InterPro" id="IPR000871">
    <property type="entry name" value="Beta-lactam_class-A"/>
</dbReference>
<dbReference type="SUPFAM" id="SSF56601">
    <property type="entry name" value="beta-lactamase/transpeptidase-like"/>
    <property type="match status" value="1"/>
</dbReference>
<dbReference type="PANTHER" id="PTHR35333:SF4">
    <property type="entry name" value="SLR0121 PROTEIN"/>
    <property type="match status" value="1"/>
</dbReference>
<evidence type="ECO:0000259" key="2">
    <source>
        <dbReference type="Pfam" id="PF13354"/>
    </source>
</evidence>
<reference evidence="3 4" key="2">
    <citation type="journal article" date="2012" name="Stand. Genomic Sci.">
        <title>Complete genome sequence of the orange-red pigmented, radioresistant Deinococcus proteolyticus type strain (MRP(T)).</title>
        <authorList>
            <person name="Copeland A."/>
            <person name="Zeytun A."/>
            <person name="Yassawong M."/>
            <person name="Nolan M."/>
            <person name="Lucas S."/>
            <person name="Hammon N."/>
            <person name="Deshpande S."/>
            <person name="Cheng J.F."/>
            <person name="Han C."/>
            <person name="Tapia R."/>
            <person name="Goodwin L.A."/>
            <person name="Pitluck S."/>
            <person name="Mavromatis K."/>
            <person name="Liolios K."/>
            <person name="Pagani I."/>
            <person name="Ivanova N."/>
            <person name="Mikhailova N."/>
            <person name="Pati A."/>
            <person name="Chen A."/>
            <person name="Palaniappan K."/>
            <person name="Land M."/>
            <person name="Hauser L."/>
            <person name="Jeffries C.D."/>
            <person name="Brambilla E.M."/>
            <person name="Rohde M."/>
            <person name="Sikorski J."/>
            <person name="Pukall R."/>
            <person name="Goker M."/>
            <person name="Detter J.C."/>
            <person name="Woyke T."/>
            <person name="Bristow J."/>
            <person name="Eisen J.A."/>
            <person name="Markowitz V."/>
            <person name="Hugenholtz P."/>
            <person name="Kyrpides N.C."/>
            <person name="Klenk H.P."/>
            <person name="Lapidus A."/>
        </authorList>
    </citation>
    <scope>NUCLEOTIDE SEQUENCE [LARGE SCALE GENOMIC DNA]</scope>
    <source>
        <strain evidence="4">ATCC 35074 / DSM 20540 / JCM 6276 / NBRC 101906 / NCIMB 13154 / VKM Ac-1939 / CCM 2703 / MRP</strain>
    </source>
</reference>
<dbReference type="eggNOG" id="COG2367">
    <property type="taxonomic scope" value="Bacteria"/>
</dbReference>
<dbReference type="InterPro" id="IPR012338">
    <property type="entry name" value="Beta-lactam/transpept-like"/>
</dbReference>
<evidence type="ECO:0000256" key="1">
    <source>
        <dbReference type="SAM" id="MobiDB-lite"/>
    </source>
</evidence>
<dbReference type="GO" id="GO:0046677">
    <property type="term" value="P:response to antibiotic"/>
    <property type="evidence" value="ECO:0007669"/>
    <property type="project" value="InterPro"/>
</dbReference>
<dbReference type="Gene3D" id="3.40.710.10">
    <property type="entry name" value="DD-peptidase/beta-lactamase superfamily"/>
    <property type="match status" value="1"/>
</dbReference>
<dbReference type="RefSeq" id="WP_013614963.1">
    <property type="nucleotide sequence ID" value="NC_015161.1"/>
</dbReference>
<name>F0RNU5_DEIPM</name>
<evidence type="ECO:0000313" key="3">
    <source>
        <dbReference type="EMBL" id="ADY26354.1"/>
    </source>
</evidence>
<sequence length="425" mass="46067">MRLKRVALLLGAVLGLGGAGAWWWNDAVQGSESADVLAQAQPGGEPPQDTSAQSQLVGAASDASSQQSACLGKAPTVAKAPAPPYPLSGRLGLWVAEVDPDTLQVRRAVGTNPDSVFPLASTYKQAVLWAVLREFDAGRLSPQERFEITSASQSLGEYPFDHSNVRTLTERMIRNSDNTATDLLHRRVGLRRVQAVADELRLCQTRLMLPTKTWWVMEAGLSKTYQAHPDWWQSPGRAELAARMDAEAKAYSVYELVPKLDPYFEQVHQPRDDLGSHNLSTPYEFATLLAHQYLRSGLSERAARWQDEVARLGYGKAGLKAGQVGNIATFYGKGGNGWRLLTYTGYFRTKDGHHVVYAFMQHGANEWYTMPNTYRAFAWINAAVDEVIGEQKKVLPAASASAPAISGPAASGVAASGAAVAAGTP</sequence>
<reference evidence="4" key="1">
    <citation type="submission" date="2011-02" db="EMBL/GenBank/DDBJ databases">
        <title>The complete sequence of chromosome of Deinococcus proteolyticus DSM 20540.</title>
        <authorList>
            <consortium name="US DOE Joint Genome Institute (JGI-PGF)"/>
            <person name="Lucas S."/>
            <person name="Copeland A."/>
            <person name="Lapidus A."/>
            <person name="Bruce D."/>
            <person name="Goodwin L."/>
            <person name="Pitluck S."/>
            <person name="Kyrpides N."/>
            <person name="Mavromatis K."/>
            <person name="Pagani I."/>
            <person name="Ivanova N."/>
            <person name="Ovchinnikova G."/>
            <person name="Zeytun A."/>
            <person name="Detter J.C."/>
            <person name="Han C."/>
            <person name="Land M."/>
            <person name="Hauser L."/>
            <person name="Markowitz V."/>
            <person name="Cheng J.-F."/>
            <person name="Hugenholtz P."/>
            <person name="Woyke T."/>
            <person name="Wu D."/>
            <person name="Pukall R."/>
            <person name="Steenblock K."/>
            <person name="Brambilla E."/>
            <person name="Klenk H.-P."/>
            <person name="Eisen J.A."/>
        </authorList>
    </citation>
    <scope>NUCLEOTIDE SEQUENCE [LARGE SCALE GENOMIC DNA]</scope>
    <source>
        <strain evidence="4">ATCC 35074 / DSM 20540 / JCM 6276 / NBRC 101906 / NCIMB 13154 / VKM Ac-1939 / CCM 2703 / MRP</strain>
    </source>
</reference>
<feature type="region of interest" description="Disordered" evidence="1">
    <location>
        <begin position="34"/>
        <end position="59"/>
    </location>
</feature>
<feature type="domain" description="Beta-lactamase class A catalytic" evidence="2">
    <location>
        <begin position="105"/>
        <end position="358"/>
    </location>
</feature>
<dbReference type="PANTHER" id="PTHR35333">
    <property type="entry name" value="BETA-LACTAMASE"/>
    <property type="match status" value="1"/>
</dbReference>
<dbReference type="KEGG" id="dpt:Deipr_1203"/>
<accession>F0RNU5</accession>
<proteinExistence type="predicted"/>
<gene>
    <name evidence="3" type="ordered locus">Deipr_1203</name>
</gene>
<organism evidence="3 4">
    <name type="scientific">Deinococcus proteolyticus (strain ATCC 35074 / DSM 20540 / JCM 6276 / NBRC 101906 / NCIMB 13154 / VKM Ac-1939 / CCM 2703 / MRP)</name>
    <dbReference type="NCBI Taxonomy" id="693977"/>
    <lineage>
        <taxon>Bacteria</taxon>
        <taxon>Thermotogati</taxon>
        <taxon>Deinococcota</taxon>
        <taxon>Deinococci</taxon>
        <taxon>Deinococcales</taxon>
        <taxon>Deinococcaceae</taxon>
        <taxon>Deinococcus</taxon>
    </lineage>
</organism>
<dbReference type="AlphaFoldDB" id="F0RNU5"/>
<keyword evidence="4" id="KW-1185">Reference proteome</keyword>
<dbReference type="Proteomes" id="UP000007718">
    <property type="component" value="Chromosome"/>
</dbReference>
<dbReference type="Pfam" id="PF13354">
    <property type="entry name" value="Beta-lactamase2"/>
    <property type="match status" value="1"/>
</dbReference>
<dbReference type="InterPro" id="IPR045155">
    <property type="entry name" value="Beta-lactam_cat"/>
</dbReference>
<protein>
    <submittedName>
        <fullName evidence="3">Beta-lactamase, putative</fullName>
    </submittedName>
</protein>